<dbReference type="EMBL" id="RMBX01000011">
    <property type="protein sequence ID" value="RPD39303.1"/>
    <property type="molecule type" value="Genomic_DNA"/>
</dbReference>
<dbReference type="Proteomes" id="UP000279089">
    <property type="component" value="Unassembled WGS sequence"/>
</dbReference>
<keyword evidence="2" id="KW-1185">Reference proteome</keyword>
<evidence type="ECO:0000313" key="1">
    <source>
        <dbReference type="EMBL" id="RPD39303.1"/>
    </source>
</evidence>
<name>A0A3N4MV10_9BACT</name>
<proteinExistence type="predicted"/>
<evidence type="ECO:0008006" key="3">
    <source>
        <dbReference type="Google" id="ProtNLM"/>
    </source>
</evidence>
<gene>
    <name evidence="1" type="ORF">EG028_19445</name>
</gene>
<dbReference type="RefSeq" id="WP_120517944.1">
    <property type="nucleotide sequence ID" value="NZ_QXZY01000011.1"/>
</dbReference>
<sequence>MKDKRYQTVFKLIEGGHIKRLADIFDTIPRSVLANDMHKNKDGLDSKMADQTKFSLKELSMIAQLIGVPPETIVNIVMQDLTRSKKWPTSNTPVK</sequence>
<reference evidence="2" key="1">
    <citation type="submission" date="2018-11" db="EMBL/GenBank/DDBJ databases">
        <title>Chitinophaga lutea sp.nov., isolate from arsenic contaminated soil.</title>
        <authorList>
            <person name="Zong Y."/>
        </authorList>
    </citation>
    <scope>NUCLEOTIDE SEQUENCE [LARGE SCALE GENOMIC DNA]</scope>
    <source>
        <strain evidence="2">YLT18</strain>
    </source>
</reference>
<accession>A0A3N4MV10</accession>
<dbReference type="AlphaFoldDB" id="A0A3N4MV10"/>
<comment type="caution">
    <text evidence="1">The sequence shown here is derived from an EMBL/GenBank/DDBJ whole genome shotgun (WGS) entry which is preliminary data.</text>
</comment>
<organism evidence="1 2">
    <name type="scientific">Chitinophaga barathri</name>
    <dbReference type="NCBI Taxonomy" id="1647451"/>
    <lineage>
        <taxon>Bacteria</taxon>
        <taxon>Pseudomonadati</taxon>
        <taxon>Bacteroidota</taxon>
        <taxon>Chitinophagia</taxon>
        <taxon>Chitinophagales</taxon>
        <taxon>Chitinophagaceae</taxon>
        <taxon>Chitinophaga</taxon>
    </lineage>
</organism>
<evidence type="ECO:0000313" key="2">
    <source>
        <dbReference type="Proteomes" id="UP000279089"/>
    </source>
</evidence>
<protein>
    <recommendedName>
        <fullName evidence="3">HTH cro/C1-type domain-containing protein</fullName>
    </recommendedName>
</protein>
<dbReference type="OrthoDB" id="676945at2"/>